<evidence type="ECO:0000313" key="2">
    <source>
        <dbReference type="Proteomes" id="UP001156259"/>
    </source>
</evidence>
<proteinExistence type="predicted"/>
<keyword evidence="2" id="KW-1185">Reference proteome</keyword>
<gene>
    <name evidence="1" type="ORF">LDLAKGPJ_00038</name>
</gene>
<sequence>MADIHCVILSKEEYKEMIRAILRSCPKNVPLSSPDWGSYYELWDFRAVILKRIDGEDLEEIRNLGVSILTLLGRK</sequence>
<dbReference type="Proteomes" id="UP001156259">
    <property type="component" value="Segment"/>
</dbReference>
<accession>A0A9E9AA36</accession>
<evidence type="ECO:0000313" key="1">
    <source>
        <dbReference type="EMBL" id="WAE39462.1"/>
    </source>
</evidence>
<organism evidence="1 2">
    <name type="scientific">Methanophagales virus GBV301</name>
    <dbReference type="NCBI Taxonomy" id="2999280"/>
    <lineage>
        <taxon>Viruses</taxon>
        <taxon>Duplodnaviria</taxon>
        <taxon>Heunggongvirae</taxon>
        <taxon>Uroviricota</taxon>
        <taxon>Caudoviricetes</taxon>
        <taxon>Nakonvirales</taxon>
        <taxon>Ekchuahviridae</taxon>
        <taxon>Kukulkanvirus</taxon>
        <taxon>Kukulkanvirus guaymasense</taxon>
    </lineage>
</organism>
<name>A0A9E9AA36_9CAUD</name>
<protein>
    <submittedName>
        <fullName evidence="1">Uncharacterized protein</fullName>
    </submittedName>
</protein>
<dbReference type="EMBL" id="OP880252">
    <property type="protein sequence ID" value="WAE39462.1"/>
    <property type="molecule type" value="Genomic_DNA"/>
</dbReference>
<reference evidence="1 2" key="1">
    <citation type="submission" date="2022-10" db="EMBL/GenBank/DDBJ databases">
        <title>Evolutionary Diversification of Methanotrophic Ca. Methanophagales (ANME-1) and Their Expansive Virome.</title>
        <authorList>
            <person name="Laso-Perez R."/>
            <person name="Wu F."/>
            <person name="Cremiere A."/>
            <person name="Speth D.R."/>
            <person name="Magyar J.S."/>
            <person name="Krupovic M."/>
            <person name="Orphan V.J."/>
        </authorList>
    </citation>
    <scope>NUCLEOTIDE SEQUENCE [LARGE SCALE GENOMIC DNA]</scope>
</reference>